<dbReference type="InterPro" id="IPR036388">
    <property type="entry name" value="WH-like_DNA-bd_sf"/>
</dbReference>
<reference evidence="3" key="1">
    <citation type="submission" date="2018-07" db="EMBL/GenBank/DDBJ databases">
        <authorList>
            <person name="Ashton P.M."/>
            <person name="Dallman T."/>
            <person name="Nair S."/>
            <person name="De Pinna E."/>
            <person name="Peters T."/>
            <person name="Grant K."/>
        </authorList>
    </citation>
    <scope>NUCLEOTIDE SEQUENCE</scope>
    <source>
        <strain evidence="3">343806</strain>
    </source>
</reference>
<protein>
    <submittedName>
        <fullName evidence="3">Replication protein</fullName>
    </submittedName>
</protein>
<name>A0A636FN28_SALTM</name>
<dbReference type="InterPro" id="IPR006497">
    <property type="entry name" value="Phage_lambda_VrpO_N"/>
</dbReference>
<dbReference type="GO" id="GO:0006260">
    <property type="term" value="P:DNA replication"/>
    <property type="evidence" value="ECO:0007669"/>
    <property type="project" value="InterPro"/>
</dbReference>
<comment type="caution">
    <text evidence="3">The sequence shown here is derived from an EMBL/GenBank/DDBJ whole genome shotgun (WGS) entry which is preliminary data.</text>
</comment>
<gene>
    <name evidence="3" type="ORF">CC652_23940</name>
</gene>
<feature type="domain" description="Bacteriophage lambda Replication protein O N-terminal" evidence="2">
    <location>
        <begin position="21"/>
        <end position="115"/>
    </location>
</feature>
<evidence type="ECO:0000313" key="3">
    <source>
        <dbReference type="EMBL" id="EDI0219730.1"/>
    </source>
</evidence>
<accession>A0A636FN28</accession>
<sequence>MANTAEVINFPVPDVAHKEPRVADLDDGFTRIANEILEAVMHAGLSQHQLLVFMAVMRKTYGFNKKSDWVSNEQLSELTGILPHKCSSAKSALVKRGILTQTGRVIWINKTVSEWSSLPVKGTEKKPYLEKVNLPESGKKSLPESGKKSLPESGKKSLPESGNGYYPNQVNTKDTITKDSKDNSNKPPKPPRAVSFDASSVQLPDWLSSIIWSSWVEYRRDLKKPIKSQQTVTQAINLLDRCRLNGYTPEEIINRSIANGWQGLFEPDGQAKRSRDTDQESIHWNSPDAWRDFL</sequence>
<dbReference type="Gene3D" id="1.10.10.10">
    <property type="entry name" value="Winged helix-like DNA-binding domain superfamily/Winged helix DNA-binding domain"/>
    <property type="match status" value="1"/>
</dbReference>
<feature type="region of interest" description="Disordered" evidence="1">
    <location>
        <begin position="129"/>
        <end position="196"/>
    </location>
</feature>
<feature type="region of interest" description="Disordered" evidence="1">
    <location>
        <begin position="268"/>
        <end position="294"/>
    </location>
</feature>
<dbReference type="EMBL" id="AAMJOP010000050">
    <property type="protein sequence ID" value="EDI0219730.1"/>
    <property type="molecule type" value="Genomic_DNA"/>
</dbReference>
<dbReference type="NCBIfam" id="TIGR01610">
    <property type="entry name" value="phage_O_Nterm"/>
    <property type="match status" value="1"/>
</dbReference>
<feature type="compositionally biased region" description="Basic and acidic residues" evidence="1">
    <location>
        <begin position="137"/>
        <end position="158"/>
    </location>
</feature>
<dbReference type="AlphaFoldDB" id="A0A636FN28"/>
<evidence type="ECO:0000259" key="2">
    <source>
        <dbReference type="Pfam" id="PF04492"/>
    </source>
</evidence>
<proteinExistence type="predicted"/>
<evidence type="ECO:0000256" key="1">
    <source>
        <dbReference type="SAM" id="MobiDB-lite"/>
    </source>
</evidence>
<organism evidence="3">
    <name type="scientific">Salmonella typhimurium</name>
    <dbReference type="NCBI Taxonomy" id="90371"/>
    <lineage>
        <taxon>Bacteria</taxon>
        <taxon>Pseudomonadati</taxon>
        <taxon>Pseudomonadota</taxon>
        <taxon>Gammaproteobacteria</taxon>
        <taxon>Enterobacterales</taxon>
        <taxon>Enterobacteriaceae</taxon>
        <taxon>Salmonella</taxon>
    </lineage>
</organism>
<feature type="compositionally biased region" description="Basic and acidic residues" evidence="1">
    <location>
        <begin position="269"/>
        <end position="281"/>
    </location>
</feature>
<dbReference type="Pfam" id="PF04492">
    <property type="entry name" value="Phage_rep_O"/>
    <property type="match status" value="1"/>
</dbReference>
<feature type="compositionally biased region" description="Basic and acidic residues" evidence="1">
    <location>
        <begin position="175"/>
        <end position="184"/>
    </location>
</feature>